<proteinExistence type="predicted"/>
<dbReference type="Gene3D" id="3.30.420.40">
    <property type="match status" value="2"/>
</dbReference>
<evidence type="ECO:0000256" key="1">
    <source>
        <dbReference type="SAM" id="MobiDB-lite"/>
    </source>
</evidence>
<dbReference type="PANTHER" id="PTHR14187:SF79">
    <property type="entry name" value="HSP70 FAMILY PROTEIN (AFU_ORTHOLOGUE AFUA_1G15200)"/>
    <property type="match status" value="1"/>
</dbReference>
<accession>A0A3N4KU92</accession>
<organism evidence="2 3">
    <name type="scientific">Morchella conica CCBAS932</name>
    <dbReference type="NCBI Taxonomy" id="1392247"/>
    <lineage>
        <taxon>Eukaryota</taxon>
        <taxon>Fungi</taxon>
        <taxon>Dikarya</taxon>
        <taxon>Ascomycota</taxon>
        <taxon>Pezizomycotina</taxon>
        <taxon>Pezizomycetes</taxon>
        <taxon>Pezizales</taxon>
        <taxon>Morchellaceae</taxon>
        <taxon>Morchella</taxon>
    </lineage>
</organism>
<dbReference type="AlphaFoldDB" id="A0A3N4KU92"/>
<keyword evidence="3" id="KW-1185">Reference proteome</keyword>
<dbReference type="STRING" id="1392247.A0A3N4KU92"/>
<name>A0A3N4KU92_9PEZI</name>
<feature type="compositionally biased region" description="Polar residues" evidence="1">
    <location>
        <begin position="34"/>
        <end position="50"/>
    </location>
</feature>
<sequence length="553" mass="61860">MLDRLVSSEPTVEDSGRISLESNINGAPGYVPTSPAQSSGFRSASSLQNSPPTYWSLFSTLWKSGASKNMPNQYSFEDPSSSYIQLQRKTIIDPHQNLYPVVSSQQSPKQEDRHTRRLSEAFLPRLGTNNDEDYLVSVGIRFGSNSSSAVYLVSCLNENFASDAIDERPSLSDRLTPIVLSYNHGGQLAGWVHDTANSLDSDGVPRSGMQRVSTLYSNVTSWKPWTTPATLPHGKQQTDLAIGYLLKLREAIYLDLYRDFGYGFRPKMTYHLIAHVALNDAEKESIRSAMMQLGFLEDTKNLRLTMVTEPEAAITNLLNARSMGLEIHHAVLTISFGGDRVDLIAYQVTEGIIVPCTYRSGDTSGSKSPRNRFTTLVQDKITSMRIHEQSAERVFSKCMLHFENEINENFSNCGRSWRVNLSTEGKFFRAGVIDQDGFMTFTNAEILQCFDPLCERTMDLARAQITSIEHQGLKLEGVLFMGELAKPGYLEKTVESNLKKEYPHCFFSPVDSCAAIADGAARAGLMSEVRRPRYKPIESLIPPPVERFTMRLH</sequence>
<reference evidence="2 3" key="1">
    <citation type="journal article" date="2018" name="Nat. Ecol. Evol.">
        <title>Pezizomycetes genomes reveal the molecular basis of ectomycorrhizal truffle lifestyle.</title>
        <authorList>
            <person name="Murat C."/>
            <person name="Payen T."/>
            <person name="Noel B."/>
            <person name="Kuo A."/>
            <person name="Morin E."/>
            <person name="Chen J."/>
            <person name="Kohler A."/>
            <person name="Krizsan K."/>
            <person name="Balestrini R."/>
            <person name="Da Silva C."/>
            <person name="Montanini B."/>
            <person name="Hainaut M."/>
            <person name="Levati E."/>
            <person name="Barry K.W."/>
            <person name="Belfiori B."/>
            <person name="Cichocki N."/>
            <person name="Clum A."/>
            <person name="Dockter R.B."/>
            <person name="Fauchery L."/>
            <person name="Guy J."/>
            <person name="Iotti M."/>
            <person name="Le Tacon F."/>
            <person name="Lindquist E.A."/>
            <person name="Lipzen A."/>
            <person name="Malagnac F."/>
            <person name="Mello A."/>
            <person name="Molinier V."/>
            <person name="Miyauchi S."/>
            <person name="Poulain J."/>
            <person name="Riccioni C."/>
            <person name="Rubini A."/>
            <person name="Sitrit Y."/>
            <person name="Splivallo R."/>
            <person name="Traeger S."/>
            <person name="Wang M."/>
            <person name="Zifcakova L."/>
            <person name="Wipf D."/>
            <person name="Zambonelli A."/>
            <person name="Paolocci F."/>
            <person name="Nowrousian M."/>
            <person name="Ottonello S."/>
            <person name="Baldrian P."/>
            <person name="Spatafora J.W."/>
            <person name="Henrissat B."/>
            <person name="Nagy L.G."/>
            <person name="Aury J.M."/>
            <person name="Wincker P."/>
            <person name="Grigoriev I.V."/>
            <person name="Bonfante P."/>
            <person name="Martin F.M."/>
        </authorList>
    </citation>
    <scope>NUCLEOTIDE SEQUENCE [LARGE SCALE GENOMIC DNA]</scope>
    <source>
        <strain evidence="2 3">CCBAS932</strain>
    </source>
</reference>
<dbReference type="Gene3D" id="3.90.640.10">
    <property type="entry name" value="Actin, Chain A, domain 4"/>
    <property type="match status" value="1"/>
</dbReference>
<dbReference type="InParanoid" id="A0A3N4KU92"/>
<gene>
    <name evidence="2" type="ORF">P167DRAFT_73673</name>
</gene>
<dbReference type="SUPFAM" id="SSF53067">
    <property type="entry name" value="Actin-like ATPase domain"/>
    <property type="match status" value="1"/>
</dbReference>
<protein>
    <recommendedName>
        <fullName evidence="4">Actin-like ATPase domain-containing protein</fullName>
    </recommendedName>
</protein>
<feature type="region of interest" description="Disordered" evidence="1">
    <location>
        <begin position="1"/>
        <end position="50"/>
    </location>
</feature>
<evidence type="ECO:0000313" key="2">
    <source>
        <dbReference type="EMBL" id="RPB14077.1"/>
    </source>
</evidence>
<dbReference type="InterPro" id="IPR043129">
    <property type="entry name" value="ATPase_NBD"/>
</dbReference>
<dbReference type="CDD" id="cd10170">
    <property type="entry name" value="ASKHA_NBD_HSP70"/>
    <property type="match status" value="1"/>
</dbReference>
<dbReference type="OrthoDB" id="10289829at2759"/>
<evidence type="ECO:0000313" key="3">
    <source>
        <dbReference type="Proteomes" id="UP000277580"/>
    </source>
</evidence>
<evidence type="ECO:0008006" key="4">
    <source>
        <dbReference type="Google" id="ProtNLM"/>
    </source>
</evidence>
<dbReference type="Proteomes" id="UP000277580">
    <property type="component" value="Unassembled WGS sequence"/>
</dbReference>
<dbReference type="EMBL" id="ML119119">
    <property type="protein sequence ID" value="RPB14077.1"/>
    <property type="molecule type" value="Genomic_DNA"/>
</dbReference>
<dbReference type="PANTHER" id="PTHR14187">
    <property type="entry name" value="ALPHA KINASE/ELONGATION FACTOR 2 KINASE"/>
    <property type="match status" value="1"/>
</dbReference>